<feature type="region of interest" description="Disordered" evidence="1">
    <location>
        <begin position="328"/>
        <end position="407"/>
    </location>
</feature>
<dbReference type="PANTHER" id="PTHR22738:SF10">
    <property type="entry name" value="RAS ASSOCIATION DOMAIN-CONTAINING PROTEIN 1 HOMOLOG"/>
    <property type="match status" value="1"/>
</dbReference>
<feature type="region of interest" description="Disordered" evidence="1">
    <location>
        <begin position="1142"/>
        <end position="1207"/>
    </location>
</feature>
<dbReference type="SUPFAM" id="SSF54236">
    <property type="entry name" value="Ubiquitin-like"/>
    <property type="match status" value="1"/>
</dbReference>
<evidence type="ECO:0000259" key="2">
    <source>
        <dbReference type="PROSITE" id="PS50200"/>
    </source>
</evidence>
<feature type="region of interest" description="Disordered" evidence="1">
    <location>
        <begin position="1244"/>
        <end position="1371"/>
    </location>
</feature>
<reference evidence="4 5" key="1">
    <citation type="journal article" date="2021" name="Elife">
        <title>Chloroplast acquisition without the gene transfer in kleptoplastic sea slugs, Plakobranchus ocellatus.</title>
        <authorList>
            <person name="Maeda T."/>
            <person name="Takahashi S."/>
            <person name="Yoshida T."/>
            <person name="Shimamura S."/>
            <person name="Takaki Y."/>
            <person name="Nagai Y."/>
            <person name="Toyoda A."/>
            <person name="Suzuki Y."/>
            <person name="Arimoto A."/>
            <person name="Ishii H."/>
            <person name="Satoh N."/>
            <person name="Nishiyama T."/>
            <person name="Hasebe M."/>
            <person name="Maruyama T."/>
            <person name="Minagawa J."/>
            <person name="Obokata J."/>
            <person name="Shigenobu S."/>
        </authorList>
    </citation>
    <scope>NUCLEOTIDE SEQUENCE [LARGE SCALE GENOMIC DNA]</scope>
</reference>
<dbReference type="Pfam" id="PF00788">
    <property type="entry name" value="RA"/>
    <property type="match status" value="1"/>
</dbReference>
<feature type="compositionally biased region" description="Polar residues" evidence="1">
    <location>
        <begin position="337"/>
        <end position="352"/>
    </location>
</feature>
<organism evidence="4 5">
    <name type="scientific">Elysia marginata</name>
    <dbReference type="NCBI Taxonomy" id="1093978"/>
    <lineage>
        <taxon>Eukaryota</taxon>
        <taxon>Metazoa</taxon>
        <taxon>Spiralia</taxon>
        <taxon>Lophotrochozoa</taxon>
        <taxon>Mollusca</taxon>
        <taxon>Gastropoda</taxon>
        <taxon>Heterobranchia</taxon>
        <taxon>Euthyneura</taxon>
        <taxon>Panpulmonata</taxon>
        <taxon>Sacoglossa</taxon>
        <taxon>Placobranchoidea</taxon>
        <taxon>Plakobranchidae</taxon>
        <taxon>Elysia</taxon>
    </lineage>
</organism>
<dbReference type="InterPro" id="IPR033614">
    <property type="entry name" value="RASSF1-6"/>
</dbReference>
<proteinExistence type="predicted"/>
<feature type="region of interest" description="Disordered" evidence="1">
    <location>
        <begin position="760"/>
        <end position="791"/>
    </location>
</feature>
<feature type="domain" description="Ras-associating" evidence="2">
    <location>
        <begin position="1439"/>
        <end position="1532"/>
    </location>
</feature>
<feature type="compositionally biased region" description="Low complexity" evidence="1">
    <location>
        <begin position="1266"/>
        <end position="1290"/>
    </location>
</feature>
<keyword evidence="5" id="KW-1185">Reference proteome</keyword>
<sequence>MENCKTPVSNCKPNLHCSASSVSNNSSTLFPSYQVNDCAPCSFSNVNFNNVLNLSYSDLPSTCYNYFLYGFRDERDFEEFKQDLRDFLRLKKECWAANHRPPSSVDADLSVQSHTAEDDDAFCDLNEELEVICRPNNVCKNRRRFSSSHQLPGKRRFSSSHQLPGKDLARLKAATQDLNANEISRQEKQNTPFQNKARFERADGLTGLPEISLPQPVLRHRNLNRLEISNTFQPDFSKRDSNFSKCVDGDDFRDFYSAQFNNCDQPRQDSFGLREDFKRRSGLFEPHHRANRRSSLALPRSSISHILMEFINGDEHFREFDRVFETVNGSGEDPTVDHSSVSAEEGGPTSNLEGHHTENYGNSNNNDNDNVAHSRCESDDNDNIDNDSANLRLKMGGPRDSPLLYPDRDTLHRPSYVDDMLADFFDNDETFLEFEQEFQKFKANRRSQMLLRSLSNMGSSKDIFGDLKAFCDRTLQQKERQRIWRMSSSKATDSEEESIDSVSHEEAKPICHSSDQETAEAKHEPLIWRSVEDWERMLRKMKRNSRLLLDGAGHHGSEQPHHQRRSIHGLSRPRSSHGKQYDRTQSLADLTRCREDSSIPSEEMARLARTKADPATSRGVRHSCCSLDSQGLGSAQDDNHKRMSVPDLAEPSRTSSDIKENADKPKCGPDAKPRNISLEECKEVSLDDLLPTPKECKAAKWSQNFSVDSEDARYSSTSTLCSSNGGDPIDAGDADNDDEEDDDTSSFAFSCSLGSDLHIHEEGDYTDDDLDPVSTGHALRQYSCPPSTRSRSLVELNAAPGNHREDTSSLHATHSASNIRYSNPCCPPDREASVDLSGSSRSSRPSSYCRAASVPCNPLGSSDHNLTDQQPHRPTSSATCDEPICDNIYETAVSSRDESVPRPPSAVSDRLSDLESNDTYDTATSDLSDADLSDHFSTAKSDLSAGPLAAASAFSSLSSRSRSFDLDLSDISGAEEDEEDDFTPGSSPPDSEPQWARHGVKDITARYEQAFGGNRPNDVQKLYHSDPRPYSRGHCHSYHGREYRQQNLMNTTNEERKDINSDRPLPDSESPSVSVCWGNLGMLLRASGHHWISTSSSSLGDSEYFRDMQAACQYTCHQHCVPKVNLNCKSIQDDGAAVVSTVTPTTSSSVPGDHGNQASPPTSAFHPRGRLEPSRSLGQLSARPGSATRLLPGEGGSPTQSGVAASSYSQLQYHPLQQEGGGTGQVQALAAVKHQYKHLSRSASDGFVTVPPSGDIGQTSSPPPQQQHGSPSRHILSPSSSSSFSPLSTSPRRRQSEPSSSPAPRRPDTPPPPPGAVPQNPLEHAPSPPRESNRDGETTTDAATEKDETDSGYRSGTIPDEKLPKVPSQATLDRQELKRKITKYNHFVPAASFEITEKEAFQGFVKVTMNLIRPITMELGARPPSIYELLTREHIVEENTQHVAFYMPRDTHKSLHITSDTTTKEVITSLLKKFHILDHPRKFAMYDQEFNDKNKLVRLRRLNDKDFPLRAILDWDPERIRNYRLVLQENETGEIVWDAFSLPELSNFMRVLDREEKETILELRHKYAYMRQYMERRLAELRGERRKSKA</sequence>
<dbReference type="PANTHER" id="PTHR22738">
    <property type="entry name" value="RASSF"/>
    <property type="match status" value="1"/>
</dbReference>
<dbReference type="GO" id="GO:0007165">
    <property type="term" value="P:signal transduction"/>
    <property type="evidence" value="ECO:0007669"/>
    <property type="project" value="InterPro"/>
</dbReference>
<gene>
    <name evidence="4" type="ORF">ElyMa_005128100</name>
</gene>
<feature type="compositionally biased region" description="Basic and acidic residues" evidence="1">
    <location>
        <begin position="591"/>
        <end position="612"/>
    </location>
</feature>
<comment type="caution">
    <text evidence="4">The sequence shown here is derived from an EMBL/GenBank/DDBJ whole genome shotgun (WGS) entry which is preliminary data.</text>
</comment>
<feature type="compositionally biased region" description="Low complexity" evidence="1">
    <location>
        <begin position="834"/>
        <end position="847"/>
    </location>
</feature>
<evidence type="ECO:0000313" key="5">
    <source>
        <dbReference type="Proteomes" id="UP000762676"/>
    </source>
</evidence>
<feature type="compositionally biased region" description="Basic and acidic residues" evidence="1">
    <location>
        <begin position="1331"/>
        <end position="1351"/>
    </location>
</feature>
<feature type="compositionally biased region" description="Polar residues" evidence="1">
    <location>
        <begin position="1197"/>
        <end position="1207"/>
    </location>
</feature>
<feature type="compositionally biased region" description="Acidic residues" evidence="1">
    <location>
        <begin position="730"/>
        <end position="744"/>
    </location>
</feature>
<feature type="compositionally biased region" description="Basic and acidic residues" evidence="1">
    <location>
        <begin position="552"/>
        <end position="561"/>
    </location>
</feature>
<evidence type="ECO:0000256" key="1">
    <source>
        <dbReference type="SAM" id="MobiDB-lite"/>
    </source>
</evidence>
<feature type="compositionally biased region" description="Polar residues" evidence="1">
    <location>
        <begin position="860"/>
        <end position="879"/>
    </location>
</feature>
<evidence type="ECO:0000313" key="4">
    <source>
        <dbReference type="EMBL" id="GFS23220.1"/>
    </source>
</evidence>
<feature type="region of interest" description="Disordered" evidence="1">
    <location>
        <begin position="860"/>
        <end position="931"/>
    </location>
</feature>
<dbReference type="PROSITE" id="PS50951">
    <property type="entry name" value="SARAH"/>
    <property type="match status" value="1"/>
</dbReference>
<dbReference type="Pfam" id="PF16517">
    <property type="entry name" value="Nore1-SARAH"/>
    <property type="match status" value="1"/>
</dbReference>
<accession>A0AAV4JLG5</accession>
<feature type="region of interest" description="Disordered" evidence="1">
    <location>
        <begin position="550"/>
        <end position="674"/>
    </location>
</feature>
<feature type="compositionally biased region" description="Basic and acidic residues" evidence="1">
    <location>
        <begin position="656"/>
        <end position="674"/>
    </location>
</feature>
<feature type="domain" description="SARAH" evidence="3">
    <location>
        <begin position="1534"/>
        <end position="1581"/>
    </location>
</feature>
<dbReference type="InterPro" id="IPR000159">
    <property type="entry name" value="RA_dom"/>
</dbReference>
<evidence type="ECO:0000259" key="3">
    <source>
        <dbReference type="PROSITE" id="PS50951"/>
    </source>
</evidence>
<name>A0AAV4JLG5_9GAST</name>
<feature type="region of interest" description="Disordered" evidence="1">
    <location>
        <begin position="482"/>
        <end position="522"/>
    </location>
</feature>
<dbReference type="Gene3D" id="1.20.5.110">
    <property type="match status" value="1"/>
</dbReference>
<feature type="region of interest" description="Disordered" evidence="1">
    <location>
        <begin position="974"/>
        <end position="995"/>
    </location>
</feature>
<dbReference type="InterPro" id="IPR029071">
    <property type="entry name" value="Ubiquitin-like_domsf"/>
</dbReference>
<dbReference type="SMART" id="SM00314">
    <property type="entry name" value="RA"/>
    <property type="match status" value="1"/>
</dbReference>
<feature type="compositionally biased region" description="Low complexity" evidence="1">
    <location>
        <begin position="1142"/>
        <end position="1151"/>
    </location>
</feature>
<dbReference type="CDD" id="cd21885">
    <property type="entry name" value="SARAH_RASSF1-like"/>
    <property type="match status" value="1"/>
</dbReference>
<dbReference type="Gene3D" id="3.10.20.90">
    <property type="entry name" value="Phosphatidylinositol 3-kinase Catalytic Subunit, Chain A, domain 1"/>
    <property type="match status" value="1"/>
</dbReference>
<dbReference type="PROSITE" id="PS50200">
    <property type="entry name" value="RA"/>
    <property type="match status" value="1"/>
</dbReference>
<dbReference type="EMBL" id="BMAT01010253">
    <property type="protein sequence ID" value="GFS23220.1"/>
    <property type="molecule type" value="Genomic_DNA"/>
</dbReference>
<feature type="region of interest" description="Disordered" evidence="1">
    <location>
        <begin position="818"/>
        <end position="847"/>
    </location>
</feature>
<protein>
    <submittedName>
        <fullName evidence="4">Ras and EF-hand domain-containing protein-like</fullName>
    </submittedName>
</protein>
<dbReference type="InterPro" id="IPR011524">
    <property type="entry name" value="SARAH_dom"/>
</dbReference>
<dbReference type="Proteomes" id="UP000762676">
    <property type="component" value="Unassembled WGS sequence"/>
</dbReference>
<dbReference type="CDD" id="cd01778">
    <property type="entry name" value="RA_RASSF1_like"/>
    <property type="match status" value="1"/>
</dbReference>
<feature type="region of interest" description="Disordered" evidence="1">
    <location>
        <begin position="716"/>
        <end position="747"/>
    </location>
</feature>